<protein>
    <submittedName>
        <fullName evidence="1">Uncharacterized protein</fullName>
    </submittedName>
</protein>
<sequence length="110" mass="13038">MKKHFYSHIVRLEDVHQELTLLDISDEEKKHLLLVFESTMHHIVVDVVLTHLPDEHKKPFIHHVSKENHDGAWSIIKEHIQEPEQKIREAVEALKQELLADIQKSRQNFS</sequence>
<dbReference type="EMBL" id="MFZT01000040">
    <property type="protein sequence ID" value="OGK29722.1"/>
    <property type="molecule type" value="Genomic_DNA"/>
</dbReference>
<comment type="caution">
    <text evidence="1">The sequence shown here is derived from an EMBL/GenBank/DDBJ whole genome shotgun (WGS) entry which is preliminary data.</text>
</comment>
<reference evidence="1 2" key="1">
    <citation type="journal article" date="2016" name="Nat. Commun.">
        <title>Thousands of microbial genomes shed light on interconnected biogeochemical processes in an aquifer system.</title>
        <authorList>
            <person name="Anantharaman K."/>
            <person name="Brown C.T."/>
            <person name="Hug L.A."/>
            <person name="Sharon I."/>
            <person name="Castelle C.J."/>
            <person name="Probst A.J."/>
            <person name="Thomas B.C."/>
            <person name="Singh A."/>
            <person name="Wilkins M.J."/>
            <person name="Karaoz U."/>
            <person name="Brodie E.L."/>
            <person name="Williams K.H."/>
            <person name="Hubbard S.S."/>
            <person name="Banfield J.F."/>
        </authorList>
    </citation>
    <scope>NUCLEOTIDE SEQUENCE [LARGE SCALE GENOMIC DNA]</scope>
</reference>
<accession>A0A1F7HFZ1</accession>
<dbReference type="Proteomes" id="UP000178098">
    <property type="component" value="Unassembled WGS sequence"/>
</dbReference>
<proteinExistence type="predicted"/>
<organism evidence="1 2">
    <name type="scientific">Candidatus Roizmanbacteria bacterium RIFCSPHIGHO2_02_FULL_43_11</name>
    <dbReference type="NCBI Taxonomy" id="1802043"/>
    <lineage>
        <taxon>Bacteria</taxon>
        <taxon>Candidatus Roizmaniibacteriota</taxon>
    </lineage>
</organism>
<evidence type="ECO:0000313" key="1">
    <source>
        <dbReference type="EMBL" id="OGK29722.1"/>
    </source>
</evidence>
<evidence type="ECO:0000313" key="2">
    <source>
        <dbReference type="Proteomes" id="UP000178098"/>
    </source>
</evidence>
<gene>
    <name evidence="1" type="ORF">A3D08_00210</name>
</gene>
<name>A0A1F7HFZ1_9BACT</name>
<dbReference type="AlphaFoldDB" id="A0A1F7HFZ1"/>